<dbReference type="Gene3D" id="3.40.50.80">
    <property type="entry name" value="Nucleotide-binding domain of ferredoxin-NADP reductase (FNR) module"/>
    <property type="match status" value="1"/>
</dbReference>
<organism evidence="9 10">
    <name type="scientific">Actinomycetospora aeridis</name>
    <dbReference type="NCBI Taxonomy" id="3129231"/>
    <lineage>
        <taxon>Bacteria</taxon>
        <taxon>Bacillati</taxon>
        <taxon>Actinomycetota</taxon>
        <taxon>Actinomycetes</taxon>
        <taxon>Pseudonocardiales</taxon>
        <taxon>Pseudonocardiaceae</taxon>
        <taxon>Actinomycetospora</taxon>
    </lineage>
</organism>
<feature type="domain" description="FAD-binding FR-type" evidence="8">
    <location>
        <begin position="108"/>
        <end position="209"/>
    </location>
</feature>
<dbReference type="InterPro" id="IPR001709">
    <property type="entry name" value="Flavoprot_Pyr_Nucl_cyt_Rdtase"/>
</dbReference>
<dbReference type="InterPro" id="IPR036010">
    <property type="entry name" value="2Fe-2S_ferredoxin-like_sf"/>
</dbReference>
<evidence type="ECO:0000259" key="8">
    <source>
        <dbReference type="PROSITE" id="PS51384"/>
    </source>
</evidence>
<dbReference type="SUPFAM" id="SSF54292">
    <property type="entry name" value="2Fe-2S ferredoxin-like"/>
    <property type="match status" value="1"/>
</dbReference>
<dbReference type="EMBL" id="JBBEGL010000005">
    <property type="protein sequence ID" value="MEJ2888593.1"/>
    <property type="molecule type" value="Genomic_DNA"/>
</dbReference>
<evidence type="ECO:0000256" key="4">
    <source>
        <dbReference type="ARBA" id="ARBA00022827"/>
    </source>
</evidence>
<dbReference type="CDD" id="cd00207">
    <property type="entry name" value="fer2"/>
    <property type="match status" value="1"/>
</dbReference>
<keyword evidence="1" id="KW-0813">Transport</keyword>
<dbReference type="PRINTS" id="PR00371">
    <property type="entry name" value="FPNCR"/>
</dbReference>
<dbReference type="InterPro" id="IPR039261">
    <property type="entry name" value="FNR_nucleotide-bd"/>
</dbReference>
<dbReference type="Pfam" id="PF00111">
    <property type="entry name" value="Fer2"/>
    <property type="match status" value="1"/>
</dbReference>
<evidence type="ECO:0000313" key="9">
    <source>
        <dbReference type="EMBL" id="MEJ2888593.1"/>
    </source>
</evidence>
<protein>
    <submittedName>
        <fullName evidence="9">2Fe-2S iron-sulfur cluster binding domain-containing protein</fullName>
    </submittedName>
</protein>
<dbReference type="InterPro" id="IPR017938">
    <property type="entry name" value="Riboflavin_synthase-like_b-brl"/>
</dbReference>
<dbReference type="PANTHER" id="PTHR43644">
    <property type="entry name" value="NA(+)-TRANSLOCATING NADH-QUINONE REDUCTASE SUBUNIT"/>
    <property type="match status" value="1"/>
</dbReference>
<dbReference type="PROSITE" id="PS51384">
    <property type="entry name" value="FAD_FR"/>
    <property type="match status" value="1"/>
</dbReference>
<name>A0ABU8NA99_9PSEU</name>
<dbReference type="PROSITE" id="PS51085">
    <property type="entry name" value="2FE2S_FER_2"/>
    <property type="match status" value="1"/>
</dbReference>
<dbReference type="Gene3D" id="3.10.20.30">
    <property type="match status" value="1"/>
</dbReference>
<dbReference type="InterPro" id="IPR001041">
    <property type="entry name" value="2Fe-2S_ferredoxin-type"/>
</dbReference>
<keyword evidence="3" id="KW-0001">2Fe-2S</keyword>
<comment type="caution">
    <text evidence="9">The sequence shown here is derived from an EMBL/GenBank/DDBJ whole genome shotgun (WGS) entry which is preliminary data.</text>
</comment>
<keyword evidence="6" id="KW-0411">Iron-sulfur</keyword>
<accession>A0ABU8NA99</accession>
<dbReference type="InterPro" id="IPR017927">
    <property type="entry name" value="FAD-bd_FR_type"/>
</dbReference>
<dbReference type="SUPFAM" id="SSF63380">
    <property type="entry name" value="Riboflavin synthase domain-like"/>
    <property type="match status" value="1"/>
</dbReference>
<dbReference type="Pfam" id="PF00175">
    <property type="entry name" value="NAD_binding_1"/>
    <property type="match status" value="1"/>
</dbReference>
<evidence type="ECO:0000256" key="6">
    <source>
        <dbReference type="ARBA" id="ARBA00023014"/>
    </source>
</evidence>
<dbReference type="Proteomes" id="UP001370100">
    <property type="component" value="Unassembled WGS sequence"/>
</dbReference>
<keyword evidence="2" id="KW-0285">Flavoprotein</keyword>
<proteinExistence type="predicted"/>
<evidence type="ECO:0000259" key="7">
    <source>
        <dbReference type="PROSITE" id="PS51085"/>
    </source>
</evidence>
<feature type="domain" description="2Fe-2S ferredoxin-type" evidence="7">
    <location>
        <begin position="5"/>
        <end position="98"/>
    </location>
</feature>
<evidence type="ECO:0000256" key="2">
    <source>
        <dbReference type="ARBA" id="ARBA00022630"/>
    </source>
</evidence>
<dbReference type="Gene3D" id="2.40.30.10">
    <property type="entry name" value="Translation factors"/>
    <property type="match status" value="1"/>
</dbReference>
<dbReference type="Pfam" id="PF00970">
    <property type="entry name" value="FAD_binding_6"/>
    <property type="match status" value="1"/>
</dbReference>
<gene>
    <name evidence="9" type="ORF">WCD41_19195</name>
</gene>
<dbReference type="InterPro" id="IPR008333">
    <property type="entry name" value="Cbr1-like_FAD-bd_dom"/>
</dbReference>
<keyword evidence="10" id="KW-1185">Reference proteome</keyword>
<reference evidence="9 10" key="1">
    <citation type="submission" date="2024-03" db="EMBL/GenBank/DDBJ databases">
        <title>Actinomycetospora sp. OC33-EN06, a novel actinomycete isolated from wild orchid (Aerides multiflora).</title>
        <authorList>
            <person name="Suriyachadkun C."/>
        </authorList>
    </citation>
    <scope>NUCLEOTIDE SEQUENCE [LARGE SCALE GENOMIC DNA]</scope>
    <source>
        <strain evidence="9 10">OC33-EN06</strain>
    </source>
</reference>
<keyword evidence="3" id="KW-0479">Metal-binding</keyword>
<dbReference type="InterPro" id="IPR001433">
    <property type="entry name" value="OxRdtase_FAD/NAD-bd"/>
</dbReference>
<dbReference type="InterPro" id="IPR006058">
    <property type="entry name" value="2Fe2S_fd_BS"/>
</dbReference>
<sequence length="350" mass="39095">MGDKHRVRFEPVGIEIEVDEDQTILRAASEQGIQLMHGCKEGQCAACKSFVLEGDMDEIELDRYSTFALPDMEREEGQTLLCRAHAYDDLVIELLNYDEEIIRSGLPLRKGTVEVLANDPVTHDMRHLVVKQIAGEDIKFFPGQYMDLTVPDTGEVRSFSMANLPNREGVFEFVIKIYPDGAFSQFLEKKVSIGDRIEVEAPFGTCTLRENRTSDIVFIGGGAGMAPLLGLLRALAEKDGERKARLYYGARTRADLCFEDELRALEEKIPGFRYVPALSEHDGDDWDGETGLITEVVRANEPALEGMDAYVCGPPPMVDAAIALLTQRGMDEQHIYYDKFTTTGEPEDEG</sequence>
<dbReference type="PANTHER" id="PTHR43644:SF1">
    <property type="entry name" value="NAD(P)H-FLAVIN REDUCTASE"/>
    <property type="match status" value="1"/>
</dbReference>
<keyword evidence="4" id="KW-0274">FAD</keyword>
<dbReference type="InterPro" id="IPR012675">
    <property type="entry name" value="Beta-grasp_dom_sf"/>
</dbReference>
<evidence type="ECO:0000256" key="5">
    <source>
        <dbReference type="ARBA" id="ARBA00023004"/>
    </source>
</evidence>
<dbReference type="PROSITE" id="PS00197">
    <property type="entry name" value="2FE2S_FER_1"/>
    <property type="match status" value="1"/>
</dbReference>
<evidence type="ECO:0000313" key="10">
    <source>
        <dbReference type="Proteomes" id="UP001370100"/>
    </source>
</evidence>
<evidence type="ECO:0000256" key="1">
    <source>
        <dbReference type="ARBA" id="ARBA00022448"/>
    </source>
</evidence>
<evidence type="ECO:0000256" key="3">
    <source>
        <dbReference type="ARBA" id="ARBA00022714"/>
    </source>
</evidence>
<keyword evidence="5" id="KW-0408">Iron</keyword>
<dbReference type="SUPFAM" id="SSF52343">
    <property type="entry name" value="Ferredoxin reductase-like, C-terminal NADP-linked domain"/>
    <property type="match status" value="1"/>
</dbReference>
<dbReference type="RefSeq" id="WP_337715299.1">
    <property type="nucleotide sequence ID" value="NZ_JBBEGL010000005.1"/>
</dbReference>
<dbReference type="PRINTS" id="PR00410">
    <property type="entry name" value="PHEHYDRXLASE"/>
</dbReference>